<accession>B8JH36</accession>
<dbReference type="HOGENOM" id="CLU_063222_2_0_7"/>
<dbReference type="Gene3D" id="3.40.1700.10">
    <property type="entry name" value="DNA integrity scanning protein, DisA, N-terminal domain"/>
    <property type="match status" value="1"/>
</dbReference>
<dbReference type="AlphaFoldDB" id="B8JH36"/>
<evidence type="ECO:0000256" key="3">
    <source>
        <dbReference type="ARBA" id="ARBA00022695"/>
    </source>
</evidence>
<gene>
    <name evidence="7" type="ordered locus">A2cp1_1394</name>
</gene>
<dbReference type="Pfam" id="PF21755">
    <property type="entry name" value="DacZ_P"/>
    <property type="match status" value="1"/>
</dbReference>
<sequence length="294" mass="31705">MADGKLDRDFLRSALALMSRTDVDRLLFVSDHPPSPTEIRGRPTKRKLVYAVSSEGIANQLKAKKATAVLIPPYDYTRIEKIKVAVVAAQSAGLLKDGDTVLALCGPGDDRVMDTLVKLVIGSEDPEEKIRVDTLGLPPEFSSQVVESLIHTAMEIGAEGYEGHAVGTIVVIGDSTAVMEKSRQLILNPFQGISEAERNALDPPIREAIKTFSALDGAFIIREDGVVMAAGRYLLSMSRDVKLPMGLGARHSAAASITAESNAVAITVSQTTGTVRVFREGEIALELRQKLRRV</sequence>
<keyword evidence="8" id="KW-1185">Reference proteome</keyword>
<dbReference type="PANTHER" id="PTHR34185:SF1">
    <property type="entry name" value="DIADENYLATE CYCLASE"/>
    <property type="match status" value="1"/>
</dbReference>
<keyword evidence="3" id="KW-0548">Nucleotidyltransferase</keyword>
<evidence type="ECO:0000256" key="1">
    <source>
        <dbReference type="ARBA" id="ARBA00000877"/>
    </source>
</evidence>
<evidence type="ECO:0000313" key="7">
    <source>
        <dbReference type="EMBL" id="ACL64738.1"/>
    </source>
</evidence>
<comment type="catalytic activity">
    <reaction evidence="1">
        <text>2 ATP = 3',3'-c-di-AMP + 2 diphosphate</text>
        <dbReference type="Rhea" id="RHEA:35655"/>
        <dbReference type="ChEBI" id="CHEBI:30616"/>
        <dbReference type="ChEBI" id="CHEBI:33019"/>
        <dbReference type="ChEBI" id="CHEBI:71500"/>
        <dbReference type="EC" id="2.7.7.85"/>
    </reaction>
</comment>
<evidence type="ECO:0000313" key="8">
    <source>
        <dbReference type="Proteomes" id="UP000007089"/>
    </source>
</evidence>
<dbReference type="HAMAP" id="MF_00840">
    <property type="entry name" value="DacZ"/>
    <property type="match status" value="1"/>
</dbReference>
<dbReference type="SUPFAM" id="SSF143597">
    <property type="entry name" value="YojJ-like"/>
    <property type="match status" value="1"/>
</dbReference>
<dbReference type="GO" id="GO:0106408">
    <property type="term" value="F:diadenylate cyclase activity"/>
    <property type="evidence" value="ECO:0007669"/>
    <property type="project" value="UniProtKB-EC"/>
</dbReference>
<dbReference type="GO" id="GO:0005524">
    <property type="term" value="F:ATP binding"/>
    <property type="evidence" value="ECO:0007669"/>
    <property type="project" value="UniProtKB-KW"/>
</dbReference>
<dbReference type="PROSITE" id="PS51794">
    <property type="entry name" value="DAC"/>
    <property type="match status" value="1"/>
</dbReference>
<feature type="domain" description="DAC" evidence="6">
    <location>
        <begin position="125"/>
        <end position="289"/>
    </location>
</feature>
<dbReference type="KEGG" id="acp:A2cp1_1394"/>
<evidence type="ECO:0000256" key="5">
    <source>
        <dbReference type="ARBA" id="ARBA00022840"/>
    </source>
</evidence>
<dbReference type="Pfam" id="PF02457">
    <property type="entry name" value="DAC"/>
    <property type="match status" value="1"/>
</dbReference>
<dbReference type="InterPro" id="IPR048544">
    <property type="entry name" value="DacZ_P"/>
</dbReference>
<protein>
    <recommendedName>
        <fullName evidence="6">DAC domain-containing protein</fullName>
    </recommendedName>
</protein>
<evidence type="ECO:0000256" key="4">
    <source>
        <dbReference type="ARBA" id="ARBA00022741"/>
    </source>
</evidence>
<keyword evidence="4" id="KW-0547">Nucleotide-binding</keyword>
<dbReference type="EMBL" id="CP001359">
    <property type="protein sequence ID" value="ACL64738.1"/>
    <property type="molecule type" value="Genomic_DNA"/>
</dbReference>
<evidence type="ECO:0000256" key="2">
    <source>
        <dbReference type="ARBA" id="ARBA00022679"/>
    </source>
</evidence>
<reference evidence="7" key="1">
    <citation type="submission" date="2009-01" db="EMBL/GenBank/DDBJ databases">
        <title>Complete sequence of Anaeromyxobacter dehalogenans 2CP-1.</title>
        <authorList>
            <consortium name="US DOE Joint Genome Institute"/>
            <person name="Lucas S."/>
            <person name="Copeland A."/>
            <person name="Lapidus A."/>
            <person name="Glavina del Rio T."/>
            <person name="Dalin E."/>
            <person name="Tice H."/>
            <person name="Bruce D."/>
            <person name="Goodwin L."/>
            <person name="Pitluck S."/>
            <person name="Saunders E."/>
            <person name="Brettin T."/>
            <person name="Detter J.C."/>
            <person name="Han C."/>
            <person name="Larimer F."/>
            <person name="Land M."/>
            <person name="Hauser L."/>
            <person name="Kyrpides N."/>
            <person name="Ovchinnikova G."/>
            <person name="Beliaev A.S."/>
            <person name="Richardson P."/>
        </authorList>
    </citation>
    <scope>NUCLEOTIDE SEQUENCE</scope>
    <source>
        <strain evidence="7">2CP-1</strain>
    </source>
</reference>
<dbReference type="RefSeq" id="WP_012525349.1">
    <property type="nucleotide sequence ID" value="NC_011891.1"/>
</dbReference>
<evidence type="ECO:0000259" key="6">
    <source>
        <dbReference type="PROSITE" id="PS51794"/>
    </source>
</evidence>
<dbReference type="InterPro" id="IPR050338">
    <property type="entry name" value="DisA"/>
</dbReference>
<dbReference type="InterPro" id="IPR003390">
    <property type="entry name" value="DNA_integrity_scan_DisA_N"/>
</dbReference>
<dbReference type="PANTHER" id="PTHR34185">
    <property type="entry name" value="DIADENYLATE CYCLASE"/>
    <property type="match status" value="1"/>
</dbReference>
<organism evidence="7 8">
    <name type="scientific">Anaeromyxobacter dehalogenans (strain ATCC BAA-258 / DSM 21875 / 2CP-1)</name>
    <dbReference type="NCBI Taxonomy" id="455488"/>
    <lineage>
        <taxon>Bacteria</taxon>
        <taxon>Pseudomonadati</taxon>
        <taxon>Myxococcota</taxon>
        <taxon>Myxococcia</taxon>
        <taxon>Myxococcales</taxon>
        <taxon>Cystobacterineae</taxon>
        <taxon>Anaeromyxobacteraceae</taxon>
        <taxon>Anaeromyxobacter</taxon>
    </lineage>
</organism>
<dbReference type="Proteomes" id="UP000007089">
    <property type="component" value="Chromosome"/>
</dbReference>
<proteinExistence type="inferred from homology"/>
<name>B8JH36_ANAD2</name>
<dbReference type="InterPro" id="IPR036888">
    <property type="entry name" value="DNA_integrity_DisA_N_sf"/>
</dbReference>
<dbReference type="InterPro" id="IPR014499">
    <property type="entry name" value="DAC_DacZ"/>
</dbReference>
<keyword evidence="5" id="KW-0067">ATP-binding</keyword>
<dbReference type="GO" id="GO:0004016">
    <property type="term" value="F:adenylate cyclase activity"/>
    <property type="evidence" value="ECO:0007669"/>
    <property type="project" value="TreeGrafter"/>
</dbReference>
<keyword evidence="2" id="KW-0808">Transferase</keyword>